<dbReference type="Proteomes" id="UP000054558">
    <property type="component" value="Unassembled WGS sequence"/>
</dbReference>
<proteinExistence type="predicted"/>
<evidence type="ECO:0000313" key="1">
    <source>
        <dbReference type="EMBL" id="GAQ85258.1"/>
    </source>
</evidence>
<name>A0A1Y1IAX9_KLENI</name>
<keyword evidence="2" id="KW-1185">Reference proteome</keyword>
<protein>
    <submittedName>
        <fullName evidence="1">Uncharacterized protein</fullName>
    </submittedName>
</protein>
<organism evidence="1 2">
    <name type="scientific">Klebsormidium nitens</name>
    <name type="common">Green alga</name>
    <name type="synonym">Ulothrix nitens</name>
    <dbReference type="NCBI Taxonomy" id="105231"/>
    <lineage>
        <taxon>Eukaryota</taxon>
        <taxon>Viridiplantae</taxon>
        <taxon>Streptophyta</taxon>
        <taxon>Klebsormidiophyceae</taxon>
        <taxon>Klebsormidiales</taxon>
        <taxon>Klebsormidiaceae</taxon>
        <taxon>Klebsormidium</taxon>
    </lineage>
</organism>
<accession>A0A1Y1IAX9</accession>
<gene>
    <name evidence="1" type="ORF">KFL_002260140</name>
</gene>
<evidence type="ECO:0000313" key="2">
    <source>
        <dbReference type="Proteomes" id="UP000054558"/>
    </source>
</evidence>
<sequence>MDAGGTEKRTIIVTRELFPKHPPKGSRFSGQEDYEEYLKHYTGQELTITKEEERGAKEAGYFCFLDYYIEMVVDD</sequence>
<dbReference type="AlphaFoldDB" id="A0A1Y1IAX9"/>
<dbReference type="EMBL" id="DF237175">
    <property type="protein sequence ID" value="GAQ85258.1"/>
    <property type="molecule type" value="Genomic_DNA"/>
</dbReference>
<reference evidence="1 2" key="1">
    <citation type="journal article" date="2014" name="Nat. Commun.">
        <title>Klebsormidium flaccidum genome reveals primary factors for plant terrestrial adaptation.</title>
        <authorList>
            <person name="Hori K."/>
            <person name="Maruyama F."/>
            <person name="Fujisawa T."/>
            <person name="Togashi T."/>
            <person name="Yamamoto N."/>
            <person name="Seo M."/>
            <person name="Sato S."/>
            <person name="Yamada T."/>
            <person name="Mori H."/>
            <person name="Tajima N."/>
            <person name="Moriyama T."/>
            <person name="Ikeuchi M."/>
            <person name="Watanabe M."/>
            <person name="Wada H."/>
            <person name="Kobayashi K."/>
            <person name="Saito M."/>
            <person name="Masuda T."/>
            <person name="Sasaki-Sekimoto Y."/>
            <person name="Mashiguchi K."/>
            <person name="Awai K."/>
            <person name="Shimojima M."/>
            <person name="Masuda S."/>
            <person name="Iwai M."/>
            <person name="Nobusawa T."/>
            <person name="Narise T."/>
            <person name="Kondo S."/>
            <person name="Saito H."/>
            <person name="Sato R."/>
            <person name="Murakawa M."/>
            <person name="Ihara Y."/>
            <person name="Oshima-Yamada Y."/>
            <person name="Ohtaka K."/>
            <person name="Satoh M."/>
            <person name="Sonobe K."/>
            <person name="Ishii M."/>
            <person name="Ohtani R."/>
            <person name="Kanamori-Sato M."/>
            <person name="Honoki R."/>
            <person name="Miyazaki D."/>
            <person name="Mochizuki H."/>
            <person name="Umetsu J."/>
            <person name="Higashi K."/>
            <person name="Shibata D."/>
            <person name="Kamiya Y."/>
            <person name="Sato N."/>
            <person name="Nakamura Y."/>
            <person name="Tabata S."/>
            <person name="Ida S."/>
            <person name="Kurokawa K."/>
            <person name="Ohta H."/>
        </authorList>
    </citation>
    <scope>NUCLEOTIDE SEQUENCE [LARGE SCALE GENOMIC DNA]</scope>
    <source>
        <strain evidence="1 2">NIES-2285</strain>
    </source>
</reference>